<evidence type="ECO:0000313" key="6">
    <source>
        <dbReference type="EMBL" id="AUX08100.1"/>
    </source>
</evidence>
<sequence length="205" mass="22436">MGDAMGCPLARASTEVDGPIDDVSRSSQVGSDAIFEEFEVASPGDSDGLSDEDVRKVFSVDGVDVYRFERETADGCVCEVIERSENPISSIRAENGSLYLWLYASDVESIRSIVADLQAEFGDVQLRHLVRENDESGDDYVLVNRNHLTERQREVIRTAFAMGYFDYDSGTNAGDVAEALGISHSTFAEHLAAAQTKLLEPILSD</sequence>
<dbReference type="PANTHER" id="PTHR34236">
    <property type="entry name" value="DIMETHYL SULFOXIDE REDUCTASE TRANSCRIPTIONAL ACTIVATOR"/>
    <property type="match status" value="1"/>
</dbReference>
<dbReference type="Proteomes" id="UP000263012">
    <property type="component" value="Chromosome"/>
</dbReference>
<feature type="domain" description="DmsR-like N-terminal" evidence="5">
    <location>
        <begin position="4"/>
        <end position="131"/>
    </location>
</feature>
<name>A0A343TG78_9EURY</name>
<dbReference type="Gene3D" id="1.10.10.10">
    <property type="entry name" value="Winged helix-like DNA-binding domain superfamily/Winged helix DNA-binding domain"/>
    <property type="match status" value="1"/>
</dbReference>
<evidence type="ECO:0000256" key="1">
    <source>
        <dbReference type="ARBA" id="ARBA00023015"/>
    </source>
</evidence>
<protein>
    <submittedName>
        <fullName evidence="6">Bacterio-opsin activator HTH domain-containing protein</fullName>
    </submittedName>
</protein>
<evidence type="ECO:0000256" key="2">
    <source>
        <dbReference type="ARBA" id="ARBA00023163"/>
    </source>
</evidence>
<keyword evidence="1" id="KW-0805">Transcription regulation</keyword>
<dbReference type="Pfam" id="PF04967">
    <property type="entry name" value="HTH_10"/>
    <property type="match status" value="1"/>
</dbReference>
<evidence type="ECO:0000259" key="4">
    <source>
        <dbReference type="Pfam" id="PF04967"/>
    </source>
</evidence>
<keyword evidence="2" id="KW-0804">Transcription</keyword>
<evidence type="ECO:0000259" key="5">
    <source>
        <dbReference type="Pfam" id="PF24277"/>
    </source>
</evidence>
<proteinExistence type="predicted"/>
<feature type="domain" description="HTH bat-type" evidence="4">
    <location>
        <begin position="148"/>
        <end position="200"/>
    </location>
</feature>
<dbReference type="KEGG" id="hdf:AArcSl_0447"/>
<reference evidence="7" key="1">
    <citation type="submission" date="2017-11" db="EMBL/GenBank/DDBJ databases">
        <title>Phenotypic and genomic properties of facultatively anaerobic sulfur-reducing natronoarchaea from hypersaline soda lakes.</title>
        <authorList>
            <person name="Sorokin D.Y."/>
            <person name="Kublanov I.V."/>
            <person name="Roman P."/>
            <person name="Sinninghe Damste J.S."/>
            <person name="Golyshin P.N."/>
            <person name="Rojo D."/>
            <person name="Ciordia S."/>
            <person name="Mena M.D.C."/>
            <person name="Ferrer M."/>
            <person name="Messina E."/>
            <person name="Smedile F."/>
            <person name="La Spada G."/>
            <person name="La Cono V."/>
            <person name="Yakimov M.M."/>
        </authorList>
    </citation>
    <scope>NUCLEOTIDE SEQUENCE [LARGE SCALE GENOMIC DNA]</scope>
    <source>
        <strain evidence="7">AArc-Sl</strain>
    </source>
</reference>
<feature type="region of interest" description="Disordered" evidence="3">
    <location>
        <begin position="1"/>
        <end position="26"/>
    </location>
</feature>
<accession>A0A343TG78</accession>
<keyword evidence="7" id="KW-1185">Reference proteome</keyword>
<organism evidence="6 7">
    <name type="scientific">Halalkaliarchaeum desulfuricum</name>
    <dbReference type="NCBI Taxonomy" id="2055893"/>
    <lineage>
        <taxon>Archaea</taxon>
        <taxon>Methanobacteriati</taxon>
        <taxon>Methanobacteriota</taxon>
        <taxon>Stenosarchaea group</taxon>
        <taxon>Halobacteria</taxon>
        <taxon>Halobacteriales</taxon>
        <taxon>Haloferacaceae</taxon>
        <taxon>Halalkaliarchaeum</taxon>
    </lineage>
</organism>
<evidence type="ECO:0000313" key="7">
    <source>
        <dbReference type="Proteomes" id="UP000263012"/>
    </source>
</evidence>
<evidence type="ECO:0000256" key="3">
    <source>
        <dbReference type="SAM" id="MobiDB-lite"/>
    </source>
</evidence>
<dbReference type="PANTHER" id="PTHR34236:SF1">
    <property type="entry name" value="DIMETHYL SULFOXIDE REDUCTASE TRANSCRIPTIONAL ACTIVATOR"/>
    <property type="match status" value="1"/>
</dbReference>
<gene>
    <name evidence="6" type="ORF">AArcSl_0447</name>
</gene>
<dbReference type="Pfam" id="PF24277">
    <property type="entry name" value="DmsR_N"/>
    <property type="match status" value="1"/>
</dbReference>
<dbReference type="InterPro" id="IPR007050">
    <property type="entry name" value="HTH_bacterioopsin"/>
</dbReference>
<dbReference type="InterPro" id="IPR036388">
    <property type="entry name" value="WH-like_DNA-bd_sf"/>
</dbReference>
<dbReference type="InterPro" id="IPR056433">
    <property type="entry name" value="DmsR-like_N"/>
</dbReference>
<dbReference type="AlphaFoldDB" id="A0A343TG78"/>
<dbReference type="EMBL" id="CP025066">
    <property type="protein sequence ID" value="AUX08100.1"/>
    <property type="molecule type" value="Genomic_DNA"/>
</dbReference>